<evidence type="ECO:0000313" key="4">
    <source>
        <dbReference type="Proteomes" id="UP000799640"/>
    </source>
</evidence>
<dbReference type="Pfam" id="PF02862">
    <property type="entry name" value="DDHD"/>
    <property type="match status" value="2"/>
</dbReference>
<evidence type="ECO:0000256" key="1">
    <source>
        <dbReference type="SAM" id="MobiDB-lite"/>
    </source>
</evidence>
<accession>A0A6G1HZ66</accession>
<organism evidence="3 4">
    <name type="scientific">Trichodelitschia bisporula</name>
    <dbReference type="NCBI Taxonomy" id="703511"/>
    <lineage>
        <taxon>Eukaryota</taxon>
        <taxon>Fungi</taxon>
        <taxon>Dikarya</taxon>
        <taxon>Ascomycota</taxon>
        <taxon>Pezizomycotina</taxon>
        <taxon>Dothideomycetes</taxon>
        <taxon>Dothideomycetes incertae sedis</taxon>
        <taxon>Phaeotrichales</taxon>
        <taxon>Phaeotrichaceae</taxon>
        <taxon>Trichodelitschia</taxon>
    </lineage>
</organism>
<feature type="region of interest" description="Disordered" evidence="1">
    <location>
        <begin position="486"/>
        <end position="514"/>
    </location>
</feature>
<sequence>MSNSRSARYAREMLEPTESPPPIAVRYFYSSPLAIDDPLSPLPPPLASSSIPYNHPPRPFSVYDNAALDRAWVDIRRKRLKLNEKGFEKEKRRSGIGGSTGQPATAGRSRNISVADHKRRSLASSLGTTSVPHSPRPQPKRLPSDEAPSPTKSSAEHEGILATSRVMDSTDQGFTVGSLSTTGNPFIRAPSRIDVGLADRTRSRSTSMRPGNQKIDSYNWGDDPLLAGESSQREESRAREPPTKLRGPSANVPVGVSRLHSVLVPELQSRMEPIYWSPVNDVAAVIRGTWFYAESLLPVEVEVANMLEAGYLELKVWSETWKDELNSAVEVGAAGEMKILHKLWPDKLRPSNRPGSSHGATGNQLTGYGSLDTGPAEPEKEREETAATAGDLIDIASGPEGPDNKASGVSRYGRDGTVRQYLHAGIIYANEREAYILRPNLQPSDYYGRRPFANYIRKGRAVGIRVVRGFDQAAWSKLHPVKRSSAEAKAREGVSTAQAGLAPEVRQQLDDTLSGSERPRVTDLVLVVHGIGQKLSERVESYHFTHAINAFRREVNVELGADDIKFNLRSDMGGIMVLPVNWRLTLSFEDGGYRDEPEDPAQNDYTLKDITPETLTSVRNIVSDVMLDIPYYLSGEHHPKMVAAVVREANRIYDQWCINNPGFAEYGRVHVIAHSLGSVMALDILSNQPTYTQPHVPDPSKSLDVLPVDHFIFNTKSLFICGSPTGFFLLLKRASLLPRHDTSKPGAENFQAPGVAGAQGTYGCIAVDNVYNVINPYDPVAYRLNATVDAVYAAALKPAFVPSSSTSFFTLSNPFRGGPGYNITDHKPSPVERLPSNVELETHNFTREEVAEKRAYLLNDNGQIDYFLRYGGGALEIQYLTMLGAHSSYWISRDFVRMIVREVGRGFGREGTLASMRAQKKKGIAR</sequence>
<keyword evidence="4" id="KW-1185">Reference proteome</keyword>
<feature type="compositionally biased region" description="Polar residues" evidence="1">
    <location>
        <begin position="204"/>
        <end position="216"/>
    </location>
</feature>
<feature type="domain" description="DDHD" evidence="2">
    <location>
        <begin position="711"/>
        <end position="905"/>
    </location>
</feature>
<feature type="compositionally biased region" description="Polar residues" evidence="1">
    <location>
        <begin position="166"/>
        <end position="184"/>
    </location>
</feature>
<dbReference type="GO" id="GO:0004620">
    <property type="term" value="F:phospholipase activity"/>
    <property type="evidence" value="ECO:0007669"/>
    <property type="project" value="TreeGrafter"/>
</dbReference>
<feature type="region of interest" description="Disordered" evidence="1">
    <location>
        <begin position="86"/>
        <end position="251"/>
    </location>
</feature>
<protein>
    <recommendedName>
        <fullName evidence="2">DDHD domain-containing protein</fullName>
    </recommendedName>
</protein>
<dbReference type="Proteomes" id="UP000799640">
    <property type="component" value="Unassembled WGS sequence"/>
</dbReference>
<proteinExistence type="predicted"/>
<dbReference type="InterPro" id="IPR004177">
    <property type="entry name" value="DDHD_dom"/>
</dbReference>
<dbReference type="InterPro" id="IPR058055">
    <property type="entry name" value="PA-PLA1"/>
</dbReference>
<feature type="region of interest" description="Disordered" evidence="1">
    <location>
        <begin position="1"/>
        <end position="21"/>
    </location>
</feature>
<dbReference type="OrthoDB" id="69269at2759"/>
<dbReference type="PANTHER" id="PTHR23509">
    <property type="entry name" value="PA-PL1 PHOSPHOLIPASE FAMILY"/>
    <property type="match status" value="1"/>
</dbReference>
<dbReference type="EMBL" id="ML996693">
    <property type="protein sequence ID" value="KAF2401320.1"/>
    <property type="molecule type" value="Genomic_DNA"/>
</dbReference>
<feature type="compositionally biased region" description="Polar residues" evidence="1">
    <location>
        <begin position="353"/>
        <end position="367"/>
    </location>
</feature>
<evidence type="ECO:0000259" key="2">
    <source>
        <dbReference type="PROSITE" id="PS51043"/>
    </source>
</evidence>
<feature type="compositionally biased region" description="Basic and acidic residues" evidence="1">
    <location>
        <begin position="231"/>
        <end position="243"/>
    </location>
</feature>
<dbReference type="AlphaFoldDB" id="A0A6G1HZ66"/>
<dbReference type="PROSITE" id="PS51043">
    <property type="entry name" value="DDHD"/>
    <property type="match status" value="1"/>
</dbReference>
<dbReference type="GO" id="GO:0005737">
    <property type="term" value="C:cytoplasm"/>
    <property type="evidence" value="ECO:0007669"/>
    <property type="project" value="TreeGrafter"/>
</dbReference>
<name>A0A6G1HZ66_9PEZI</name>
<reference evidence="3" key="1">
    <citation type="journal article" date="2020" name="Stud. Mycol.">
        <title>101 Dothideomycetes genomes: a test case for predicting lifestyles and emergence of pathogens.</title>
        <authorList>
            <person name="Haridas S."/>
            <person name="Albert R."/>
            <person name="Binder M."/>
            <person name="Bloem J."/>
            <person name="Labutti K."/>
            <person name="Salamov A."/>
            <person name="Andreopoulos B."/>
            <person name="Baker S."/>
            <person name="Barry K."/>
            <person name="Bills G."/>
            <person name="Bluhm B."/>
            <person name="Cannon C."/>
            <person name="Castanera R."/>
            <person name="Culley D."/>
            <person name="Daum C."/>
            <person name="Ezra D."/>
            <person name="Gonzalez J."/>
            <person name="Henrissat B."/>
            <person name="Kuo A."/>
            <person name="Liang C."/>
            <person name="Lipzen A."/>
            <person name="Lutzoni F."/>
            <person name="Magnuson J."/>
            <person name="Mondo S."/>
            <person name="Nolan M."/>
            <person name="Ohm R."/>
            <person name="Pangilinan J."/>
            <person name="Park H.-J."/>
            <person name="Ramirez L."/>
            <person name="Alfaro M."/>
            <person name="Sun H."/>
            <person name="Tritt A."/>
            <person name="Yoshinaga Y."/>
            <person name="Zwiers L.-H."/>
            <person name="Turgeon B."/>
            <person name="Goodwin S."/>
            <person name="Spatafora J."/>
            <person name="Crous P."/>
            <person name="Grigoriev I."/>
        </authorList>
    </citation>
    <scope>NUCLEOTIDE SEQUENCE</scope>
    <source>
        <strain evidence="3">CBS 262.69</strain>
    </source>
</reference>
<dbReference type="PANTHER" id="PTHR23509:SF6">
    <property type="entry name" value="PHOSPHOLIPASE C1020.13C-RELATED"/>
    <property type="match status" value="1"/>
</dbReference>
<evidence type="ECO:0000313" key="3">
    <source>
        <dbReference type="EMBL" id="KAF2401320.1"/>
    </source>
</evidence>
<feature type="region of interest" description="Disordered" evidence="1">
    <location>
        <begin position="350"/>
        <end position="412"/>
    </location>
</feature>
<gene>
    <name evidence="3" type="ORF">EJ06DRAFT_576158</name>
</gene>
<feature type="compositionally biased region" description="Polar residues" evidence="1">
    <location>
        <begin position="122"/>
        <end position="132"/>
    </location>
</feature>
<dbReference type="GO" id="GO:0046872">
    <property type="term" value="F:metal ion binding"/>
    <property type="evidence" value="ECO:0007669"/>
    <property type="project" value="InterPro"/>
</dbReference>
<dbReference type="SMART" id="SM01127">
    <property type="entry name" value="DDHD"/>
    <property type="match status" value="1"/>
</dbReference>